<dbReference type="OrthoDB" id="3174593at2"/>
<dbReference type="Proteomes" id="UP000414233">
    <property type="component" value="Unassembled WGS sequence"/>
</dbReference>
<dbReference type="AlphaFoldDB" id="A0A5E4ZA52"/>
<dbReference type="CDD" id="cd00093">
    <property type="entry name" value="HTH_XRE"/>
    <property type="match status" value="1"/>
</dbReference>
<reference evidence="2 3" key="1">
    <citation type="submission" date="2019-08" db="EMBL/GenBank/DDBJ databases">
        <authorList>
            <person name="Peeters C."/>
        </authorList>
    </citation>
    <scope>NUCLEOTIDE SEQUENCE [LARGE SCALE GENOMIC DNA]</scope>
    <source>
        <strain evidence="2 3">LMG 30175</strain>
    </source>
</reference>
<dbReference type="GO" id="GO:0003677">
    <property type="term" value="F:DNA binding"/>
    <property type="evidence" value="ECO:0007669"/>
    <property type="project" value="InterPro"/>
</dbReference>
<sequence>MAKNTHPGFRLRRIILDKGIQFQRVAEAMAVTKPTLSLITTGKQKITPPIALAIVKALGEEYGTAWDWAVAQIAYDMQELRNAAAAKSGEPMEVAA</sequence>
<keyword evidence="3" id="KW-1185">Reference proteome</keyword>
<feature type="domain" description="HTH cro/C1-type" evidence="1">
    <location>
        <begin position="11"/>
        <end position="65"/>
    </location>
</feature>
<accession>A0A5E4ZA52</accession>
<dbReference type="Gene3D" id="1.10.260.40">
    <property type="entry name" value="lambda repressor-like DNA-binding domains"/>
    <property type="match status" value="1"/>
</dbReference>
<dbReference type="SUPFAM" id="SSF47413">
    <property type="entry name" value="lambda repressor-like DNA-binding domains"/>
    <property type="match status" value="1"/>
</dbReference>
<dbReference type="EMBL" id="CABPRZ010000036">
    <property type="protein sequence ID" value="VVE58221.1"/>
    <property type="molecule type" value="Genomic_DNA"/>
</dbReference>
<proteinExistence type="predicted"/>
<name>A0A5E4ZA52_9BURK</name>
<evidence type="ECO:0000313" key="2">
    <source>
        <dbReference type="EMBL" id="VVE58221.1"/>
    </source>
</evidence>
<protein>
    <submittedName>
        <fullName evidence="2">Antitoxin HigA</fullName>
    </submittedName>
</protein>
<dbReference type="PROSITE" id="PS50943">
    <property type="entry name" value="HTH_CROC1"/>
    <property type="match status" value="1"/>
</dbReference>
<dbReference type="InterPro" id="IPR010982">
    <property type="entry name" value="Lambda_DNA-bd_dom_sf"/>
</dbReference>
<evidence type="ECO:0000259" key="1">
    <source>
        <dbReference type="PROSITE" id="PS50943"/>
    </source>
</evidence>
<gene>
    <name evidence="2" type="primary">higA</name>
    <name evidence="2" type="ORF">PTE30175_05202</name>
</gene>
<organism evidence="2 3">
    <name type="scientific">Pandoraea terrae</name>
    <dbReference type="NCBI Taxonomy" id="1537710"/>
    <lineage>
        <taxon>Bacteria</taxon>
        <taxon>Pseudomonadati</taxon>
        <taxon>Pseudomonadota</taxon>
        <taxon>Betaproteobacteria</taxon>
        <taxon>Burkholderiales</taxon>
        <taxon>Burkholderiaceae</taxon>
        <taxon>Pandoraea</taxon>
    </lineage>
</organism>
<dbReference type="RefSeq" id="WP_150699937.1">
    <property type="nucleotide sequence ID" value="NZ_CABPRZ010000036.1"/>
</dbReference>
<dbReference type="InterPro" id="IPR001387">
    <property type="entry name" value="Cro/C1-type_HTH"/>
</dbReference>
<evidence type="ECO:0000313" key="3">
    <source>
        <dbReference type="Proteomes" id="UP000414233"/>
    </source>
</evidence>